<sequence>MKTLITLIFVLVIGFTANAQNPTELVKVNTIATTIVDATAKQEIAIKTENSVSIIYIYKNAKIKKALSFTTRNDKAKLA</sequence>
<proteinExistence type="predicted"/>
<dbReference type="AlphaFoldDB" id="A0AAE3ETM3"/>
<reference evidence="2" key="1">
    <citation type="submission" date="2023-02" db="EMBL/GenBank/DDBJ databases">
        <title>Genome of Flavobacteriaceae gen. nov. sp. strain F89.</title>
        <authorList>
            <person name="Wang Y."/>
        </authorList>
    </citation>
    <scope>NUCLEOTIDE SEQUENCE</scope>
    <source>
        <strain evidence="2">F89</strain>
    </source>
</reference>
<dbReference type="RefSeq" id="WP_317900513.1">
    <property type="nucleotide sequence ID" value="NZ_JAIRBC010000001.1"/>
</dbReference>
<evidence type="ECO:0000256" key="1">
    <source>
        <dbReference type="SAM" id="SignalP"/>
    </source>
</evidence>
<feature type="chain" id="PRO_5042068109" evidence="1">
    <location>
        <begin position="20"/>
        <end position="79"/>
    </location>
</feature>
<accession>A0AAE3ETM3</accession>
<evidence type="ECO:0000313" key="3">
    <source>
        <dbReference type="Proteomes" id="UP001200642"/>
    </source>
</evidence>
<name>A0AAE3ETM3_9FLAO</name>
<feature type="signal peptide" evidence="1">
    <location>
        <begin position="1"/>
        <end position="19"/>
    </location>
</feature>
<keyword evidence="3" id="KW-1185">Reference proteome</keyword>
<comment type="caution">
    <text evidence="2">The sequence shown here is derived from an EMBL/GenBank/DDBJ whole genome shotgun (WGS) entry which is preliminary data.</text>
</comment>
<dbReference type="Proteomes" id="UP001200642">
    <property type="component" value="Unassembled WGS sequence"/>
</dbReference>
<gene>
    <name evidence="2" type="ORF">K8352_01245</name>
</gene>
<dbReference type="EMBL" id="JAIRBC010000001">
    <property type="protein sequence ID" value="MCG2459367.1"/>
    <property type="molecule type" value="Genomic_DNA"/>
</dbReference>
<keyword evidence="1" id="KW-0732">Signal</keyword>
<organism evidence="2 3">
    <name type="scientific">Cerina litoralis</name>
    <dbReference type="NCBI Taxonomy" id="2874477"/>
    <lineage>
        <taxon>Bacteria</taxon>
        <taxon>Pseudomonadati</taxon>
        <taxon>Bacteroidota</taxon>
        <taxon>Flavobacteriia</taxon>
        <taxon>Flavobacteriales</taxon>
        <taxon>Flavobacteriaceae</taxon>
        <taxon>Cerina</taxon>
    </lineage>
</organism>
<evidence type="ECO:0000313" key="2">
    <source>
        <dbReference type="EMBL" id="MCG2459367.1"/>
    </source>
</evidence>
<protein>
    <submittedName>
        <fullName evidence="2">Uncharacterized protein</fullName>
    </submittedName>
</protein>